<dbReference type="SUPFAM" id="SSF53448">
    <property type="entry name" value="Nucleotide-diphospho-sugar transferases"/>
    <property type="match status" value="1"/>
</dbReference>
<dbReference type="Gene3D" id="3.90.550.10">
    <property type="entry name" value="Spore Coat Polysaccharide Biosynthesis Protein SpsA, Chain A"/>
    <property type="match status" value="1"/>
</dbReference>
<evidence type="ECO:0000259" key="1">
    <source>
        <dbReference type="Pfam" id="PF00535"/>
    </source>
</evidence>
<name>A0AAW4X1G4_9FIRM</name>
<dbReference type="Pfam" id="PF00535">
    <property type="entry name" value="Glycos_transf_2"/>
    <property type="match status" value="1"/>
</dbReference>
<proteinExistence type="predicted"/>
<comment type="caution">
    <text evidence="2">The sequence shown here is derived from an EMBL/GenBank/DDBJ whole genome shotgun (WGS) entry which is preliminary data.</text>
</comment>
<organism evidence="2 3">
    <name type="scientific">Halanaerobium polyolivorans</name>
    <dbReference type="NCBI Taxonomy" id="2886943"/>
    <lineage>
        <taxon>Bacteria</taxon>
        <taxon>Bacillati</taxon>
        <taxon>Bacillota</taxon>
        <taxon>Clostridia</taxon>
        <taxon>Halanaerobiales</taxon>
        <taxon>Halanaerobiaceae</taxon>
        <taxon>Halanaerobium</taxon>
    </lineage>
</organism>
<dbReference type="EMBL" id="JAJFAT010000014">
    <property type="protein sequence ID" value="MCC3145661.1"/>
    <property type="molecule type" value="Genomic_DNA"/>
</dbReference>
<dbReference type="InterPro" id="IPR001173">
    <property type="entry name" value="Glyco_trans_2-like"/>
</dbReference>
<dbReference type="RefSeq" id="WP_229346362.1">
    <property type="nucleotide sequence ID" value="NZ_JAJFAT010000014.1"/>
</dbReference>
<evidence type="ECO:0000313" key="3">
    <source>
        <dbReference type="Proteomes" id="UP001199296"/>
    </source>
</evidence>
<dbReference type="InterPro" id="IPR029044">
    <property type="entry name" value="Nucleotide-diphossugar_trans"/>
</dbReference>
<sequence length="325" mass="39089">MFTFLTISYNQQDYIIEHLESIKYQIINHKPNNEKIEFILSDDASTDNTVLFAEKWLDKHNYLFDEIKIRVSDKNKGINNNFLEGLNLISGDKFKYLAADDLYFIYNIFNVINNNDVVFSTTIKFSKDKLKDLNEINDFTSFIKHYFLLKYKSINFFKLFLKSGKSFSGPGAFYNLDMMDENIKKFIYKYTWIEDRPIWDYLFSNYPNLNFKATLRPHILYRIDDGISKDNNEKNKDYIKDKIKYFKENTLFYNFPKYLNPLNYFWKLIYYKSLKIDMSNSKIMDFNNNLEQDLNKATEYIKYIEKSALEFFNSNIKNNEEVNCV</sequence>
<keyword evidence="3" id="KW-1185">Reference proteome</keyword>
<protein>
    <submittedName>
        <fullName evidence="2">Glycosyltransferase family 2 protein</fullName>
    </submittedName>
</protein>
<accession>A0AAW4X1G4</accession>
<gene>
    <name evidence="2" type="ORF">LJ207_10025</name>
</gene>
<feature type="domain" description="Glycosyltransferase 2-like" evidence="1">
    <location>
        <begin position="5"/>
        <end position="114"/>
    </location>
</feature>
<dbReference type="AlphaFoldDB" id="A0AAW4X1G4"/>
<evidence type="ECO:0000313" key="2">
    <source>
        <dbReference type="EMBL" id="MCC3145661.1"/>
    </source>
</evidence>
<reference evidence="2 3" key="1">
    <citation type="submission" date="2021-10" db="EMBL/GenBank/DDBJ databases">
        <authorList>
            <person name="Grouzdev D.S."/>
            <person name="Pantiukh K.S."/>
            <person name="Krutkina M.S."/>
        </authorList>
    </citation>
    <scope>NUCLEOTIDE SEQUENCE [LARGE SCALE GENOMIC DNA]</scope>
    <source>
        <strain evidence="2 3">Z-7514</strain>
    </source>
</reference>
<dbReference type="CDD" id="cd00761">
    <property type="entry name" value="Glyco_tranf_GTA_type"/>
    <property type="match status" value="1"/>
</dbReference>
<dbReference type="Proteomes" id="UP001199296">
    <property type="component" value="Unassembled WGS sequence"/>
</dbReference>